<evidence type="ECO:0000313" key="1">
    <source>
        <dbReference type="EMBL" id="NUU74219.1"/>
    </source>
</evidence>
<keyword evidence="2" id="KW-1185">Reference proteome</keyword>
<organism evidence="1 2">
    <name type="scientific">Paenibacillus xylanilyticus</name>
    <dbReference type="NCBI Taxonomy" id="248903"/>
    <lineage>
        <taxon>Bacteria</taxon>
        <taxon>Bacillati</taxon>
        <taxon>Bacillota</taxon>
        <taxon>Bacilli</taxon>
        <taxon>Bacillales</taxon>
        <taxon>Paenibacillaceae</taxon>
        <taxon>Paenibacillus</taxon>
    </lineage>
</organism>
<dbReference type="Proteomes" id="UP000526125">
    <property type="component" value="Unassembled WGS sequence"/>
</dbReference>
<reference evidence="1 2" key="1">
    <citation type="submission" date="2020-05" db="EMBL/GenBank/DDBJ databases">
        <title>Genome Sequencing of Type Strains.</title>
        <authorList>
            <person name="Lemaire J.F."/>
            <person name="Inderbitzin P."/>
            <person name="Gregorio O.A."/>
            <person name="Collins S.B."/>
            <person name="Wespe N."/>
            <person name="Knight-Connoni V."/>
        </authorList>
    </citation>
    <scope>NUCLEOTIDE SEQUENCE [LARGE SCALE GENOMIC DNA]</scope>
    <source>
        <strain evidence="1 2">LMG 21957</strain>
    </source>
</reference>
<evidence type="ECO:0000313" key="2">
    <source>
        <dbReference type="Proteomes" id="UP000526125"/>
    </source>
</evidence>
<proteinExistence type="predicted"/>
<sequence length="74" mass="9011">MNPKWLDWWKWPHVHVLWYRMRSMRSGYPRVQTARHCNTAPRVATVAVWSKYVPSWWNLLARFRMNLDGPDLSV</sequence>
<protein>
    <submittedName>
        <fullName evidence="1">Uncharacterized protein</fullName>
    </submittedName>
</protein>
<dbReference type="EMBL" id="JABMCB010000132">
    <property type="protein sequence ID" value="NUU74219.1"/>
    <property type="molecule type" value="Genomic_DNA"/>
</dbReference>
<name>A0A7Y6BSR2_9BACL</name>
<dbReference type="AlphaFoldDB" id="A0A7Y6BSR2"/>
<accession>A0A7Y6BSR2</accession>
<gene>
    <name evidence="1" type="ORF">HP552_02890</name>
</gene>
<comment type="caution">
    <text evidence="1">The sequence shown here is derived from an EMBL/GenBank/DDBJ whole genome shotgun (WGS) entry which is preliminary data.</text>
</comment>